<comment type="caution">
    <text evidence="2">The sequence shown here is derived from an EMBL/GenBank/DDBJ whole genome shotgun (WGS) entry which is preliminary data.</text>
</comment>
<evidence type="ECO:0000313" key="3">
    <source>
        <dbReference type="Proteomes" id="UP001165068"/>
    </source>
</evidence>
<feature type="signal peptide" evidence="1">
    <location>
        <begin position="1"/>
        <end position="23"/>
    </location>
</feature>
<proteinExistence type="predicted"/>
<organism evidence="2 3">
    <name type="scientific">Microbacterium arabinogalactanolyticum</name>
    <dbReference type="NCBI Taxonomy" id="69365"/>
    <lineage>
        <taxon>Bacteria</taxon>
        <taxon>Bacillati</taxon>
        <taxon>Actinomycetota</taxon>
        <taxon>Actinomycetes</taxon>
        <taxon>Micrococcales</taxon>
        <taxon>Microbacteriaceae</taxon>
        <taxon>Microbacterium</taxon>
    </lineage>
</organism>
<evidence type="ECO:0000313" key="2">
    <source>
        <dbReference type="EMBL" id="GLC83677.1"/>
    </source>
</evidence>
<evidence type="ECO:0000256" key="1">
    <source>
        <dbReference type="SAM" id="SignalP"/>
    </source>
</evidence>
<keyword evidence="3" id="KW-1185">Reference proteome</keyword>
<gene>
    <name evidence="2" type="ORF">MIAR_02650</name>
</gene>
<reference evidence="2" key="1">
    <citation type="submission" date="2022-08" db="EMBL/GenBank/DDBJ databases">
        <title>Draft genome sequence of Microbacterium arabinogalactanolyticum JCM 9171.</title>
        <authorList>
            <person name="Fujita K."/>
            <person name="Ishiwata A."/>
            <person name="Fushinobu S."/>
        </authorList>
    </citation>
    <scope>NUCLEOTIDE SEQUENCE</scope>
    <source>
        <strain evidence="2">JCM 9171</strain>
    </source>
</reference>
<keyword evidence="1" id="KW-0732">Signal</keyword>
<feature type="chain" id="PRO_5047482605" evidence="1">
    <location>
        <begin position="24"/>
        <end position="168"/>
    </location>
</feature>
<dbReference type="Proteomes" id="UP001165068">
    <property type="component" value="Unassembled WGS sequence"/>
</dbReference>
<dbReference type="EMBL" id="BRZC01000002">
    <property type="protein sequence ID" value="GLC83677.1"/>
    <property type="molecule type" value="Genomic_DNA"/>
</dbReference>
<dbReference type="RefSeq" id="WP_285630214.1">
    <property type="nucleotide sequence ID" value="NZ_BAAAUK010000001.1"/>
</dbReference>
<accession>A0ABQ5ND65</accession>
<name>A0ABQ5ND65_9MICO</name>
<sequence>MTRRARAAAVGLGLLCLTGVLLPGLRTTEAAWTAGAVTNTTVTAVSTPTTATGATCKPTSALVVGLQKVDLAWSSTLPLADQRVDITKNSATARDTSQITLTGQTGGVYSYAATYDTAKLLGLLNLTDLLGGTYGISIQTGYPNTTWYAPPRTFTLNVILLGLGSTCS</sequence>
<protein>
    <submittedName>
        <fullName evidence="2">Uncharacterized protein</fullName>
    </submittedName>
</protein>